<evidence type="ECO:0000256" key="1">
    <source>
        <dbReference type="SAM" id="MobiDB-lite"/>
    </source>
</evidence>
<dbReference type="PANTHER" id="PTHR33772">
    <property type="entry name" value="THYMUS, BRAIN AND TESTES-ASSOCIATED"/>
    <property type="match status" value="1"/>
</dbReference>
<evidence type="ECO:0000313" key="3">
    <source>
        <dbReference type="Proteomes" id="UP000663824"/>
    </source>
</evidence>
<feature type="region of interest" description="Disordered" evidence="1">
    <location>
        <begin position="119"/>
        <end position="169"/>
    </location>
</feature>
<reference evidence="2" key="1">
    <citation type="submission" date="2021-02" db="EMBL/GenBank/DDBJ databases">
        <authorList>
            <person name="Nowell W R."/>
        </authorList>
    </citation>
    <scope>NUCLEOTIDE SEQUENCE</scope>
</reference>
<protein>
    <submittedName>
        <fullName evidence="2">Uncharacterized protein</fullName>
    </submittedName>
</protein>
<proteinExistence type="predicted"/>
<comment type="caution">
    <text evidence="2">The sequence shown here is derived from an EMBL/GenBank/DDBJ whole genome shotgun (WGS) entry which is preliminary data.</text>
</comment>
<feature type="compositionally biased region" description="Low complexity" evidence="1">
    <location>
        <begin position="366"/>
        <end position="379"/>
    </location>
</feature>
<dbReference type="InterPro" id="IPR037394">
    <property type="entry name" value="TBATA-like"/>
</dbReference>
<dbReference type="PANTHER" id="PTHR33772:SF2">
    <property type="entry name" value="RIKEN CDNA 4930579F01 GENE"/>
    <property type="match status" value="1"/>
</dbReference>
<dbReference type="AlphaFoldDB" id="A0A816LHG4"/>
<name>A0A816LHG4_9BILA</name>
<evidence type="ECO:0000313" key="2">
    <source>
        <dbReference type="EMBL" id="CAF1929801.1"/>
    </source>
</evidence>
<dbReference type="Pfam" id="PF15256">
    <property type="entry name" value="SPATIAL"/>
    <property type="match status" value="1"/>
</dbReference>
<gene>
    <name evidence="2" type="ORF">MBJ925_LOCUS4015</name>
</gene>
<dbReference type="EMBL" id="CAJNRE010000643">
    <property type="protein sequence ID" value="CAF1929801.1"/>
    <property type="molecule type" value="Genomic_DNA"/>
</dbReference>
<accession>A0A816LHG4</accession>
<feature type="region of interest" description="Disordered" evidence="1">
    <location>
        <begin position="350"/>
        <end position="393"/>
    </location>
</feature>
<organism evidence="2 3">
    <name type="scientific">Rotaria magnacalcarata</name>
    <dbReference type="NCBI Taxonomy" id="392030"/>
    <lineage>
        <taxon>Eukaryota</taxon>
        <taxon>Metazoa</taxon>
        <taxon>Spiralia</taxon>
        <taxon>Gnathifera</taxon>
        <taxon>Rotifera</taxon>
        <taxon>Eurotatoria</taxon>
        <taxon>Bdelloidea</taxon>
        <taxon>Philodinida</taxon>
        <taxon>Philodinidae</taxon>
        <taxon>Rotaria</taxon>
    </lineage>
</organism>
<dbReference type="Proteomes" id="UP000663824">
    <property type="component" value="Unassembled WGS sequence"/>
</dbReference>
<sequence>MAFYGSIFSNESSWADGRQFRPARHIACPQRLKYIHNIKDGYIPYVEDSAYVKPSTNDSLVKKTNRLGLRKLTQYHYVTLIRNLAKNRIYNKDCIDNAMHDWRQELMGLARQVQSSLVLLNEGQQTRPTRSSRRHYRRGNSSMPNHHLEQISEENTPKRSSNRHQTSRCPLPILAKPKLSIDLNEQESSNINENQDPGIWLLPILCHILHVDNINEAQDWLVNANITEKRLAMELISRTMQDMQNNDTPCIPDLPTSDQTVTSTNSNNVYWPYKLWQHQQQSKLPIENNDTCERATSPVRILTPAKRLATSSTNDRLSTASSFIRSNQNLQASTISHVPEVWRPSTRLLTPMTANNSDRSSRRSYRITTTTSVSTDNANKSLSANLRGKTPLV</sequence>